<reference evidence="3 4" key="1">
    <citation type="submission" date="2018-09" db="EMBL/GenBank/DDBJ databases">
        <authorList>
            <person name="Tagini F."/>
        </authorList>
    </citation>
    <scope>NUCLEOTIDE SEQUENCE [LARGE SCALE GENOMIC DNA]</scope>
    <source>
        <strain evidence="3 4">MK142</strain>
    </source>
</reference>
<gene>
    <name evidence="3" type="primary">PE3_6</name>
    <name evidence="3" type="ORF">LAUMK142_00245</name>
</gene>
<evidence type="ECO:0000313" key="3">
    <source>
        <dbReference type="EMBL" id="VBA46199.1"/>
    </source>
</evidence>
<proteinExistence type="predicted"/>
<dbReference type="EMBL" id="UPHU01000001">
    <property type="protein sequence ID" value="VBA46199.1"/>
    <property type="molecule type" value="Genomic_DNA"/>
</dbReference>
<dbReference type="SUPFAM" id="SSF140459">
    <property type="entry name" value="PE/PPE dimer-like"/>
    <property type="match status" value="1"/>
</dbReference>
<dbReference type="Pfam" id="PF08237">
    <property type="entry name" value="PE-PPE"/>
    <property type="match status" value="1"/>
</dbReference>
<accession>A0A498QKT1</accession>
<dbReference type="Pfam" id="PF00934">
    <property type="entry name" value="PE"/>
    <property type="match status" value="1"/>
</dbReference>
<dbReference type="AlphaFoldDB" id="A0A498QKT1"/>
<dbReference type="InterPro" id="IPR029058">
    <property type="entry name" value="AB_hydrolase_fold"/>
</dbReference>
<dbReference type="InterPro" id="IPR013228">
    <property type="entry name" value="PE-PPE_C"/>
</dbReference>
<dbReference type="RefSeq" id="WP_063466752.1">
    <property type="nucleotide sequence ID" value="NZ_JAIENV010000054.1"/>
</dbReference>
<feature type="domain" description="PE-PPE" evidence="2">
    <location>
        <begin position="167"/>
        <end position="393"/>
    </location>
</feature>
<dbReference type="InterPro" id="IPR000084">
    <property type="entry name" value="PE-PGRS_N"/>
</dbReference>
<evidence type="ECO:0000259" key="2">
    <source>
        <dbReference type="Pfam" id="PF08237"/>
    </source>
</evidence>
<dbReference type="Gene3D" id="3.40.50.1820">
    <property type="entry name" value="alpha/beta hydrolase"/>
    <property type="match status" value="1"/>
</dbReference>
<feature type="domain" description="PE" evidence="1">
    <location>
        <begin position="4"/>
        <end position="94"/>
    </location>
</feature>
<dbReference type="SUPFAM" id="SSF53474">
    <property type="entry name" value="alpha/beta-Hydrolases"/>
    <property type="match status" value="1"/>
</dbReference>
<dbReference type="OrthoDB" id="4568361at2"/>
<dbReference type="InterPro" id="IPR038332">
    <property type="entry name" value="PPE_sf"/>
</dbReference>
<keyword evidence="4" id="KW-1185">Reference proteome</keyword>
<evidence type="ECO:0000259" key="1">
    <source>
        <dbReference type="Pfam" id="PF00934"/>
    </source>
</evidence>
<sequence>MTHLIAAPEMMVSAATNAVKIGSAISAAGAAAAGSTTNVLAAAADEVSAAIAKLFGAYGQQLQAALTQATAFHDEFVQTLAGAATTYAQAEAANAAAVANALGGLNAQVQSLLAPAVTNSTTAPTLMAAAAPAASTVALVMGGTFDPEPFPIYVSLIDNAYIQPFFPGANPTGVSYPAQLWPLTIFQGNLTLNESVAQGMTDLTNAINSQIGAGNPVVNFGFSQSAVVSTNVITELMALPPGMRPDPSQLSFVLAGNPATPNGGFFTRFPGITIPWLDITFTEATPPDSPYPTTIYATQYDPASDFPRYPLNFLADLNALMSTGRHDLYPNLDVNDAVRLPTSPGYNGNTQYYMFMTKDLPLLHPLRDIPFVGEPLAELIQPNLRVLVDLGYSDWGNGQDYANVVTPASLFSIPDPFVVGRELVDGTVKGVQASLVEVGVLPQSVLPNEYPYLPTLDTDVNFYAGQPTVTDISLLTRAVGPLLDLIPPIHHIPALTPLALPLIPLVLPLIQPSLPLLG</sequence>
<dbReference type="Gene3D" id="1.10.287.850">
    <property type="entry name" value="HP0062-like domain"/>
    <property type="match status" value="1"/>
</dbReference>
<name>A0A498QKT1_9MYCO</name>
<dbReference type="Proteomes" id="UP000268285">
    <property type="component" value="Unassembled WGS sequence"/>
</dbReference>
<protein>
    <submittedName>
        <fullName evidence="3">PE family protein PE3</fullName>
    </submittedName>
</protein>
<organism evidence="3 4">
    <name type="scientific">Mycobacterium pseudokansasii</name>
    <dbReference type="NCBI Taxonomy" id="2341080"/>
    <lineage>
        <taxon>Bacteria</taxon>
        <taxon>Bacillati</taxon>
        <taxon>Actinomycetota</taxon>
        <taxon>Actinomycetes</taxon>
        <taxon>Mycobacteriales</taxon>
        <taxon>Mycobacteriaceae</taxon>
        <taxon>Mycobacterium</taxon>
    </lineage>
</organism>
<evidence type="ECO:0000313" key="4">
    <source>
        <dbReference type="Proteomes" id="UP000268285"/>
    </source>
</evidence>